<dbReference type="SUPFAM" id="SSF51735">
    <property type="entry name" value="NAD(P)-binding Rossmann-fold domains"/>
    <property type="match status" value="1"/>
</dbReference>
<sequence length="317" mass="34096">MTFHPDSLPDLTGKVYIVTGGNSGIGYHTVARLAQHGAHVYMCARSPTKAATAITSIKSLYPQANITVLEMDHLSLASVVSAAKLFLSKETALHGLVNNAGIMATPFEMTHDGHEAQWQTNYLAHWVFTAHLLPLLLSTSKTLPPGSVRVVNLSSFGHHSAPKGGINFADTSLRTGSGMARYGQSKLANILHIKTLNKLYGPGSSNAGAGDGEIWTSAVHPGLVQSNLGEHAELPLLVRMIIAPYRAVGGMMDGDKGAWTSVFCAASPEMKREHSGAYFQRIADPHGWQSAMAKDMELAARLEEWTRAEMEKGGWLN</sequence>
<dbReference type="HOGENOM" id="CLU_010194_44_6_1"/>
<accession>A0A0D2CQI9</accession>
<evidence type="ECO:0000259" key="4">
    <source>
        <dbReference type="SMART" id="SM00822"/>
    </source>
</evidence>
<dbReference type="Gene3D" id="3.40.50.720">
    <property type="entry name" value="NAD(P)-binding Rossmann-like Domain"/>
    <property type="match status" value="1"/>
</dbReference>
<dbReference type="GeneID" id="27348190"/>
<keyword evidence="2" id="KW-0521">NADP</keyword>
<dbReference type="PANTHER" id="PTHR24320:SF282">
    <property type="entry name" value="WW DOMAIN-CONTAINING OXIDOREDUCTASE"/>
    <property type="match status" value="1"/>
</dbReference>
<evidence type="ECO:0000256" key="3">
    <source>
        <dbReference type="ARBA" id="ARBA00023002"/>
    </source>
</evidence>
<organism evidence="5 6">
    <name type="scientific">Cladophialophora immunda</name>
    <dbReference type="NCBI Taxonomy" id="569365"/>
    <lineage>
        <taxon>Eukaryota</taxon>
        <taxon>Fungi</taxon>
        <taxon>Dikarya</taxon>
        <taxon>Ascomycota</taxon>
        <taxon>Pezizomycotina</taxon>
        <taxon>Eurotiomycetes</taxon>
        <taxon>Chaetothyriomycetidae</taxon>
        <taxon>Chaetothyriales</taxon>
        <taxon>Herpotrichiellaceae</taxon>
        <taxon>Cladophialophora</taxon>
    </lineage>
</organism>
<dbReference type="VEuPathDB" id="FungiDB:PV07_08996"/>
<dbReference type="STRING" id="569365.A0A0D2CQI9"/>
<dbReference type="SMART" id="SM00822">
    <property type="entry name" value="PKS_KR"/>
    <property type="match status" value="1"/>
</dbReference>
<dbReference type="InterPro" id="IPR036291">
    <property type="entry name" value="NAD(P)-bd_dom_sf"/>
</dbReference>
<evidence type="ECO:0000256" key="1">
    <source>
        <dbReference type="ARBA" id="ARBA00006484"/>
    </source>
</evidence>
<name>A0A0D2CQI9_9EURO</name>
<dbReference type="GO" id="GO:0016491">
    <property type="term" value="F:oxidoreductase activity"/>
    <property type="evidence" value="ECO:0007669"/>
    <property type="project" value="UniProtKB-KW"/>
</dbReference>
<dbReference type="AlphaFoldDB" id="A0A0D2CQI9"/>
<dbReference type="InterPro" id="IPR002347">
    <property type="entry name" value="SDR_fam"/>
</dbReference>
<dbReference type="PRINTS" id="PR00081">
    <property type="entry name" value="GDHRDH"/>
</dbReference>
<feature type="domain" description="Ketoreductase" evidence="4">
    <location>
        <begin position="14"/>
        <end position="182"/>
    </location>
</feature>
<comment type="similarity">
    <text evidence="1">Belongs to the short-chain dehydrogenases/reductases (SDR) family.</text>
</comment>
<protein>
    <recommendedName>
        <fullName evidence="4">Ketoreductase domain-containing protein</fullName>
    </recommendedName>
</protein>
<evidence type="ECO:0000313" key="6">
    <source>
        <dbReference type="Proteomes" id="UP000054466"/>
    </source>
</evidence>
<keyword evidence="6" id="KW-1185">Reference proteome</keyword>
<dbReference type="Proteomes" id="UP000054466">
    <property type="component" value="Unassembled WGS sequence"/>
</dbReference>
<evidence type="ECO:0000313" key="5">
    <source>
        <dbReference type="EMBL" id="KIW25859.1"/>
    </source>
</evidence>
<reference evidence="5 6" key="1">
    <citation type="submission" date="2015-01" db="EMBL/GenBank/DDBJ databases">
        <title>The Genome Sequence of Cladophialophora immunda CBS83496.</title>
        <authorList>
            <consortium name="The Broad Institute Genomics Platform"/>
            <person name="Cuomo C."/>
            <person name="de Hoog S."/>
            <person name="Gorbushina A."/>
            <person name="Stielow B."/>
            <person name="Teixiera M."/>
            <person name="Abouelleil A."/>
            <person name="Chapman S.B."/>
            <person name="Priest M."/>
            <person name="Young S.K."/>
            <person name="Wortman J."/>
            <person name="Nusbaum C."/>
            <person name="Birren B."/>
        </authorList>
    </citation>
    <scope>NUCLEOTIDE SEQUENCE [LARGE SCALE GENOMIC DNA]</scope>
    <source>
        <strain evidence="5 6">CBS 83496</strain>
    </source>
</reference>
<proteinExistence type="inferred from homology"/>
<dbReference type="InterPro" id="IPR057326">
    <property type="entry name" value="KR_dom"/>
</dbReference>
<dbReference type="PANTHER" id="PTHR24320">
    <property type="entry name" value="RETINOL DEHYDROGENASE"/>
    <property type="match status" value="1"/>
</dbReference>
<gene>
    <name evidence="5" type="ORF">PV07_08996</name>
</gene>
<dbReference type="EMBL" id="KN847044">
    <property type="protein sequence ID" value="KIW25859.1"/>
    <property type="molecule type" value="Genomic_DNA"/>
</dbReference>
<dbReference type="Pfam" id="PF00106">
    <property type="entry name" value="adh_short"/>
    <property type="match status" value="1"/>
</dbReference>
<dbReference type="RefSeq" id="XP_016246075.1">
    <property type="nucleotide sequence ID" value="XM_016396219.1"/>
</dbReference>
<dbReference type="OrthoDB" id="191139at2759"/>
<keyword evidence="3" id="KW-0560">Oxidoreductase</keyword>
<evidence type="ECO:0000256" key="2">
    <source>
        <dbReference type="ARBA" id="ARBA00022857"/>
    </source>
</evidence>